<accession>A0ACC3DCI0</accession>
<evidence type="ECO:0000313" key="2">
    <source>
        <dbReference type="Proteomes" id="UP001186974"/>
    </source>
</evidence>
<proteinExistence type="predicted"/>
<dbReference type="Proteomes" id="UP001186974">
    <property type="component" value="Unassembled WGS sequence"/>
</dbReference>
<name>A0ACC3DCI0_9PEZI</name>
<organism evidence="1 2">
    <name type="scientific">Coniosporium uncinatum</name>
    <dbReference type="NCBI Taxonomy" id="93489"/>
    <lineage>
        <taxon>Eukaryota</taxon>
        <taxon>Fungi</taxon>
        <taxon>Dikarya</taxon>
        <taxon>Ascomycota</taxon>
        <taxon>Pezizomycotina</taxon>
        <taxon>Dothideomycetes</taxon>
        <taxon>Dothideomycetes incertae sedis</taxon>
        <taxon>Coniosporium</taxon>
    </lineage>
</organism>
<dbReference type="EMBL" id="JAWDJW010006374">
    <property type="protein sequence ID" value="KAK3065026.1"/>
    <property type="molecule type" value="Genomic_DNA"/>
</dbReference>
<feature type="non-terminal residue" evidence="1">
    <location>
        <position position="1"/>
    </location>
</feature>
<keyword evidence="2" id="KW-1185">Reference proteome</keyword>
<sequence length="839" mass="94441">QKQSELETVIMLIPSPGMSRVSTSEPFEPSETLDALAAALQARLRSCPDDSQRFQLCEAERDELLEKSERLGFAILAADIAMKQECRQYASLKPQRGRWQEFAQRLEHAHKAAAEKYHLKPMAFWGPELVKYYGWKDENLTFRKALSQVAEHNRVWDDFVVKANQIMLRRSCRAHKPRPISSATSPIVTNDLDHIKKWTGKDPYQPDSSGLPVHFERVQLARASGHTFDRYGLLVKCDTARPQAEPQSSSRCSPTVNRSHYPERASQGSQFVSQTQPVACTETALASIEGEGPLPRRSLRIVAPISPSLSEDSESSHERRLPVKRARKNKDSSQQLTSSRKKCSAATIPHWFQEFLDGKAMPYLTISLIASYAVVQDQMCTSHARKLLLMLGESHQKRRLSVSSDQAGPVKKVRQAPFPLPAFRGGRGDRADSDGTSLLYNEADDRSFMAEVRDILRLEINTRARETWGYQTNSRVLQVLERACPARSTGEPHEKEVLLLECDEAKHHIESSVPLTVPVVTRNQQMFKWEDGSRPIQQLCKRTGMLKRKVCVQVPSQSLKRASESFKKVDISQVFDRLLENSGSNDPWNVLDFGSELPSLITPVCLTGANAQLLLLIKNVIMSSKEVTRPTAEGKEWSEWTQVLEWVLLSEAGNNTGAHMDSHGLSTWITVQEGEIGFGWLSQPTKGQLHTWAQRLDDFPDAKWRYVVLRPGQTIIFPSGTVHFVFRRPGPGRATFALGGHFLQWSGILRWIEILQLQLSLLQGQDGNNDSTTSVTQASPDAGTEGEGDGEEDTQSMHDLLTHFNEIEQRAEQQEDLEEAGDDQNESRDTESEEESEEE</sequence>
<reference evidence="1" key="1">
    <citation type="submission" date="2024-09" db="EMBL/GenBank/DDBJ databases">
        <title>Black Yeasts Isolated from many extreme environments.</title>
        <authorList>
            <person name="Coleine C."/>
            <person name="Stajich J.E."/>
            <person name="Selbmann L."/>
        </authorList>
    </citation>
    <scope>NUCLEOTIDE SEQUENCE</scope>
    <source>
        <strain evidence="1">CCFEE 5737</strain>
    </source>
</reference>
<evidence type="ECO:0000313" key="1">
    <source>
        <dbReference type="EMBL" id="KAK3065026.1"/>
    </source>
</evidence>
<gene>
    <name evidence="1" type="ORF">LTS18_013211</name>
</gene>
<comment type="caution">
    <text evidence="1">The sequence shown here is derived from an EMBL/GenBank/DDBJ whole genome shotgun (WGS) entry which is preliminary data.</text>
</comment>
<protein>
    <submittedName>
        <fullName evidence="1">Uncharacterized protein</fullName>
    </submittedName>
</protein>